<dbReference type="Proteomes" id="UP001387447">
    <property type="component" value="Unassembled WGS sequence"/>
</dbReference>
<comment type="caution">
    <text evidence="1">The sequence shown here is derived from an EMBL/GenBank/DDBJ whole genome shotgun (WGS) entry which is preliminary data.</text>
</comment>
<accession>A0ABU9ET82</accession>
<evidence type="ECO:0000313" key="2">
    <source>
        <dbReference type="Proteomes" id="UP001387447"/>
    </source>
</evidence>
<reference evidence="1 2" key="1">
    <citation type="journal article" date="2024" name="Front. Microbiol.">
        <title>Transcriptomic insights into the dominance of two phototrophs throughout the water column of a tropical hypersaline-alkaline crater lake (Dziani Dzaha, Mayotte).</title>
        <authorList>
            <person name="Duperron S."/>
            <person name="Halary S."/>
            <person name="Bouly J.-P."/>
            <person name="Roussel T."/>
            <person name="Hugoni M."/>
            <person name="Bruto M."/>
            <person name="Oger P."/>
            <person name="Duval C."/>
            <person name="Woo A."/>
            <person name="Jezequiel D."/>
            <person name="Ader M."/>
            <person name="Leboulanger C."/>
            <person name="Agogue H."/>
            <person name="Grossi V."/>
            <person name="Trousselier M."/>
            <person name="Bernard C."/>
        </authorList>
    </citation>
    <scope>NUCLEOTIDE SEQUENCE [LARGE SCALE GENOMIC DNA]</scope>
    <source>
        <strain evidence="1 2">PMC 851.14</strain>
    </source>
</reference>
<gene>
    <name evidence="1" type="ORF">AAEJ74_27055</name>
</gene>
<organism evidence="1 2">
    <name type="scientific">Limnospira fusiformis PMC 851.14</name>
    <dbReference type="NCBI Taxonomy" id="2219512"/>
    <lineage>
        <taxon>Bacteria</taxon>
        <taxon>Bacillati</taxon>
        <taxon>Cyanobacteriota</taxon>
        <taxon>Cyanophyceae</taxon>
        <taxon>Oscillatoriophycideae</taxon>
        <taxon>Oscillatoriales</taxon>
        <taxon>Sirenicapillariaceae</taxon>
        <taxon>Limnospira</taxon>
    </lineage>
</organism>
<evidence type="ECO:0000313" key="1">
    <source>
        <dbReference type="EMBL" id="MEK9515179.1"/>
    </source>
</evidence>
<proteinExistence type="predicted"/>
<protein>
    <submittedName>
        <fullName evidence="1">Uncharacterized protein</fullName>
    </submittedName>
</protein>
<keyword evidence="2" id="KW-1185">Reference proteome</keyword>
<dbReference type="EMBL" id="JBBWYZ010000032">
    <property type="protein sequence ID" value="MEK9515179.1"/>
    <property type="molecule type" value="Genomic_DNA"/>
</dbReference>
<sequence>MGERPFKGASRGSSVRKAIASTETLRDRYFPRQTKGDDSGWVD</sequence>
<name>A0ABU9ET82_LIMFS</name>